<dbReference type="InterPro" id="IPR050490">
    <property type="entry name" value="Bact_solute-bd_prot1"/>
</dbReference>
<protein>
    <submittedName>
        <fullName evidence="5">Extracellular solute-binding protein</fullName>
    </submittedName>
</protein>
<proteinExistence type="predicted"/>
<evidence type="ECO:0000313" key="5">
    <source>
        <dbReference type="EMBL" id="RKN70044.1"/>
    </source>
</evidence>
<gene>
    <name evidence="5" type="ORF">D7M11_30945</name>
</gene>
<dbReference type="AlphaFoldDB" id="A0A3B0BCE8"/>
<dbReference type="Proteomes" id="UP000282311">
    <property type="component" value="Unassembled WGS sequence"/>
</dbReference>
<keyword evidence="2" id="KW-0238">DNA-binding</keyword>
<dbReference type="CDD" id="cd07377">
    <property type="entry name" value="WHTH_GntR"/>
    <property type="match status" value="1"/>
</dbReference>
<dbReference type="PRINTS" id="PR00035">
    <property type="entry name" value="HTHGNTR"/>
</dbReference>
<keyword evidence="1" id="KW-0805">Transcription regulation</keyword>
<dbReference type="InterPro" id="IPR006059">
    <property type="entry name" value="SBP"/>
</dbReference>
<dbReference type="SMART" id="SM00345">
    <property type="entry name" value="HTH_GNTR"/>
    <property type="match status" value="1"/>
</dbReference>
<dbReference type="SUPFAM" id="SSF53850">
    <property type="entry name" value="Periplasmic binding protein-like II"/>
    <property type="match status" value="1"/>
</dbReference>
<dbReference type="Gene3D" id="1.10.10.10">
    <property type="entry name" value="Winged helix-like DNA-binding domain superfamily/Winged helix DNA-binding domain"/>
    <property type="match status" value="1"/>
</dbReference>
<dbReference type="PROSITE" id="PS50949">
    <property type="entry name" value="HTH_GNTR"/>
    <property type="match status" value="1"/>
</dbReference>
<dbReference type="Pfam" id="PF00392">
    <property type="entry name" value="GntR"/>
    <property type="match status" value="1"/>
</dbReference>
<dbReference type="GO" id="GO:0003677">
    <property type="term" value="F:DNA binding"/>
    <property type="evidence" value="ECO:0007669"/>
    <property type="project" value="UniProtKB-KW"/>
</dbReference>
<dbReference type="InterPro" id="IPR036390">
    <property type="entry name" value="WH_DNA-bd_sf"/>
</dbReference>
<feature type="domain" description="HTH gntR-type" evidence="4">
    <location>
        <begin position="11"/>
        <end position="79"/>
    </location>
</feature>
<dbReference type="InterPro" id="IPR036388">
    <property type="entry name" value="WH-like_DNA-bd_sf"/>
</dbReference>
<dbReference type="PANTHER" id="PTHR43649">
    <property type="entry name" value="ARABINOSE-BINDING PROTEIN-RELATED"/>
    <property type="match status" value="1"/>
</dbReference>
<dbReference type="Pfam" id="PF13416">
    <property type="entry name" value="SBP_bac_8"/>
    <property type="match status" value="1"/>
</dbReference>
<organism evidence="5 6">
    <name type="scientific">Paenibacillus ginsengarvi</name>
    <dbReference type="NCBI Taxonomy" id="400777"/>
    <lineage>
        <taxon>Bacteria</taxon>
        <taxon>Bacillati</taxon>
        <taxon>Bacillota</taxon>
        <taxon>Bacilli</taxon>
        <taxon>Bacillales</taxon>
        <taxon>Paenibacillaceae</taxon>
        <taxon>Paenibacillus</taxon>
    </lineage>
</organism>
<evidence type="ECO:0000256" key="2">
    <source>
        <dbReference type="ARBA" id="ARBA00023125"/>
    </source>
</evidence>
<evidence type="ECO:0000256" key="1">
    <source>
        <dbReference type="ARBA" id="ARBA00023015"/>
    </source>
</evidence>
<keyword evidence="3" id="KW-0804">Transcription</keyword>
<sequence>MESRQSRKTFRTRLDELITTLRDEIVTGKRVVGEFLPSEKTYAEQSGLSNQSVRKALEVLVDEGLIVKIPRVGNKVAGPAPGGIISLKFGYHTSIMSQTEIELLLDMFGKKYPHIRVELIPLPTYNHEMVTKYMENEMLDIVTMNNNEYREFAENDRLSTLEPLPHNPQLYPFLAEAFRTDGMQHVIPFVFSPVILCYNRDHFLEHEVPEPDSSWTWDQLIDNASKLAAENERLGFYYNFHSPNRWPLLLLQSGGAFERSDSGGVRIAGTPMADGFRFCREMKNRLPSLWETIGQDQSEKLFVQGKASMMLTSYFHLNILRGSDIPFDIGPVPHFGVPKTLLICIGLAVSRHSRSKEAALKLAEFLTSYEAQLVIRQKTYTLPASKPAAEWVGTEAMYRPPRFMLFRETIPSFHYFTDLNIGQKDLIKIMKEATLYWAGLENEETFISRLEQWNPAGV</sequence>
<evidence type="ECO:0000256" key="3">
    <source>
        <dbReference type="ARBA" id="ARBA00023163"/>
    </source>
</evidence>
<dbReference type="PANTHER" id="PTHR43649:SF12">
    <property type="entry name" value="DIACETYLCHITOBIOSE BINDING PROTEIN DASA"/>
    <property type="match status" value="1"/>
</dbReference>
<keyword evidence="6" id="KW-1185">Reference proteome</keyword>
<comment type="caution">
    <text evidence="5">The sequence shown here is derived from an EMBL/GenBank/DDBJ whole genome shotgun (WGS) entry which is preliminary data.</text>
</comment>
<accession>A0A3B0BCE8</accession>
<name>A0A3B0BCE8_9BACL</name>
<evidence type="ECO:0000313" key="6">
    <source>
        <dbReference type="Proteomes" id="UP000282311"/>
    </source>
</evidence>
<dbReference type="InterPro" id="IPR000524">
    <property type="entry name" value="Tscrpt_reg_HTH_GntR"/>
</dbReference>
<dbReference type="Gene3D" id="3.40.190.10">
    <property type="entry name" value="Periplasmic binding protein-like II"/>
    <property type="match status" value="1"/>
</dbReference>
<dbReference type="GO" id="GO:0003700">
    <property type="term" value="F:DNA-binding transcription factor activity"/>
    <property type="evidence" value="ECO:0007669"/>
    <property type="project" value="InterPro"/>
</dbReference>
<reference evidence="5 6" key="1">
    <citation type="journal article" date="2007" name="Int. J. Syst. Evol. Microbiol.">
        <title>Paenibacillus ginsengarvi sp. nov., isolated from soil from ginseng cultivation.</title>
        <authorList>
            <person name="Yoon M.H."/>
            <person name="Ten L.N."/>
            <person name="Im W.T."/>
        </authorList>
    </citation>
    <scope>NUCLEOTIDE SEQUENCE [LARGE SCALE GENOMIC DNA]</scope>
    <source>
        <strain evidence="5 6">KCTC 13059</strain>
    </source>
</reference>
<dbReference type="OrthoDB" id="2374506at2"/>
<evidence type="ECO:0000259" key="4">
    <source>
        <dbReference type="PROSITE" id="PS50949"/>
    </source>
</evidence>
<dbReference type="EMBL" id="RBAH01000033">
    <property type="protein sequence ID" value="RKN70044.1"/>
    <property type="molecule type" value="Genomic_DNA"/>
</dbReference>
<dbReference type="SUPFAM" id="SSF46785">
    <property type="entry name" value="Winged helix' DNA-binding domain"/>
    <property type="match status" value="1"/>
</dbReference>
<dbReference type="RefSeq" id="WP_120751151.1">
    <property type="nucleotide sequence ID" value="NZ_RBAH01000033.1"/>
</dbReference>